<comment type="similarity">
    <text evidence="5">Belongs to the LipB family.</text>
</comment>
<keyword evidence="7" id="KW-0436">Ligase</keyword>
<keyword evidence="2 5" id="KW-0808">Transferase</keyword>
<dbReference type="HAMAP" id="MF_00013">
    <property type="entry name" value="LipB"/>
    <property type="match status" value="1"/>
</dbReference>
<evidence type="ECO:0000256" key="4">
    <source>
        <dbReference type="ARBA" id="ARBA00024732"/>
    </source>
</evidence>
<feature type="binding site" evidence="5">
    <location>
        <begin position="155"/>
        <end position="157"/>
    </location>
    <ligand>
        <name>substrate</name>
    </ligand>
</feature>
<dbReference type="RefSeq" id="WP_013578443.1">
    <property type="nucleotide sequence ID" value="NC_015064.1"/>
</dbReference>
<comment type="pathway">
    <text evidence="1 5">Protein modification; protein lipoylation via endogenous pathway; protein N(6)-(lipoyl)lysine from octanoyl-[acyl-carrier-protein]: step 1/2.</text>
</comment>
<dbReference type="PaxDb" id="1198114-AciX9_0023"/>
<dbReference type="Proteomes" id="UP000000343">
    <property type="component" value="Chromosome"/>
</dbReference>
<evidence type="ECO:0000256" key="2">
    <source>
        <dbReference type="ARBA" id="ARBA00022679"/>
    </source>
</evidence>
<comment type="subcellular location">
    <subcellularLocation>
        <location evidence="5">Cytoplasm</location>
    </subcellularLocation>
</comment>
<dbReference type="OrthoDB" id="9787061at2"/>
<proteinExistence type="inferred from homology"/>
<dbReference type="GO" id="GO:0009249">
    <property type="term" value="P:protein lipoylation"/>
    <property type="evidence" value="ECO:0007669"/>
    <property type="project" value="InterPro"/>
</dbReference>
<dbReference type="PROSITE" id="PS51733">
    <property type="entry name" value="BPL_LPL_CATALYTIC"/>
    <property type="match status" value="1"/>
</dbReference>
<organism evidence="8">
    <name type="scientific">Granulicella tundricola (strain ATCC BAA-1859 / DSM 23138 / MP5ACTX9)</name>
    <dbReference type="NCBI Taxonomy" id="1198114"/>
    <lineage>
        <taxon>Bacteria</taxon>
        <taxon>Pseudomonadati</taxon>
        <taxon>Acidobacteriota</taxon>
        <taxon>Terriglobia</taxon>
        <taxon>Terriglobales</taxon>
        <taxon>Acidobacteriaceae</taxon>
        <taxon>Granulicella</taxon>
    </lineage>
</organism>
<dbReference type="InterPro" id="IPR004143">
    <property type="entry name" value="BPL_LPL_catalytic"/>
</dbReference>
<dbReference type="GO" id="GO:0005737">
    <property type="term" value="C:cytoplasm"/>
    <property type="evidence" value="ECO:0007669"/>
    <property type="project" value="UniProtKB-SubCell"/>
</dbReference>
<evidence type="ECO:0000259" key="6">
    <source>
        <dbReference type="PROSITE" id="PS51733"/>
    </source>
</evidence>
<evidence type="ECO:0000313" key="8">
    <source>
        <dbReference type="Proteomes" id="UP000000343"/>
    </source>
</evidence>
<comment type="catalytic activity">
    <reaction evidence="5">
        <text>octanoyl-[ACP] + L-lysyl-[protein] = N(6)-octanoyl-L-lysyl-[protein] + holo-[ACP] + H(+)</text>
        <dbReference type="Rhea" id="RHEA:17665"/>
        <dbReference type="Rhea" id="RHEA-COMP:9636"/>
        <dbReference type="Rhea" id="RHEA-COMP:9685"/>
        <dbReference type="Rhea" id="RHEA-COMP:9752"/>
        <dbReference type="Rhea" id="RHEA-COMP:9928"/>
        <dbReference type="ChEBI" id="CHEBI:15378"/>
        <dbReference type="ChEBI" id="CHEBI:29969"/>
        <dbReference type="ChEBI" id="CHEBI:64479"/>
        <dbReference type="ChEBI" id="CHEBI:78463"/>
        <dbReference type="ChEBI" id="CHEBI:78809"/>
        <dbReference type="EC" id="2.3.1.181"/>
    </reaction>
</comment>
<dbReference type="InterPro" id="IPR020605">
    <property type="entry name" value="Octanoyltransferase_CS"/>
</dbReference>
<comment type="miscellaneous">
    <text evidence="5">In the reaction, the free carboxyl group of octanoic acid is attached via an amide linkage to the epsilon-amino group of a specific lysine residue of lipoyl domains of lipoate-dependent enzymes.</text>
</comment>
<feature type="active site" description="Acyl-thioester intermediate" evidence="5">
    <location>
        <position position="186"/>
    </location>
</feature>
<evidence type="ECO:0000256" key="3">
    <source>
        <dbReference type="ARBA" id="ARBA00023315"/>
    </source>
</evidence>
<sequence length="252" mass="27069">MFFHLLSPGRISYAEGLAMQQRVSAARKAGQVGDTLILLEHPPVLTLGRNSKRENVLATDALLASKGVELHEVNRGGDVTYHGPGQLVGYPIVDLRGDLPGKKGPHLGPVDFVRLLEEVLIRTCGEFRVMTQRVKGRTGVWTLANGSLEERKIAALGVHVSQGVTTHGFALNVTTDLRDFEWIVPCGITDRQVTSLELESPLEPVPTLAEALLCTSRNFGKVFGRQVLAANSLEALLADGAASHLAETAGVP</sequence>
<protein>
    <recommendedName>
        <fullName evidence="5">Octanoyltransferase</fullName>
        <ecNumber evidence="5">2.3.1.181</ecNumber>
    </recommendedName>
    <alternativeName>
        <fullName evidence="5">Lipoate-protein ligase B</fullName>
    </alternativeName>
    <alternativeName>
        <fullName evidence="5">Lipoyl/octanoyl transferase</fullName>
    </alternativeName>
    <alternativeName>
        <fullName evidence="5">Octanoyl-[acyl-carrier-protein]-protein N-octanoyltransferase</fullName>
    </alternativeName>
</protein>
<dbReference type="AlphaFoldDB" id="E8X454"/>
<name>E8X454_GRATM</name>
<dbReference type="SUPFAM" id="SSF55681">
    <property type="entry name" value="Class II aaRS and biotin synthetases"/>
    <property type="match status" value="1"/>
</dbReference>
<dbReference type="GO" id="GO:0033819">
    <property type="term" value="F:lipoyl(octanoyl) transferase activity"/>
    <property type="evidence" value="ECO:0007669"/>
    <property type="project" value="UniProtKB-EC"/>
</dbReference>
<feature type="binding site" evidence="5">
    <location>
        <begin position="168"/>
        <end position="170"/>
    </location>
    <ligand>
        <name>substrate</name>
    </ligand>
</feature>
<dbReference type="HOGENOM" id="CLU_035168_1_1_0"/>
<dbReference type="PANTHER" id="PTHR10993:SF7">
    <property type="entry name" value="LIPOYLTRANSFERASE 2, MITOCHONDRIAL-RELATED"/>
    <property type="match status" value="1"/>
</dbReference>
<feature type="binding site" evidence="5">
    <location>
        <begin position="75"/>
        <end position="82"/>
    </location>
    <ligand>
        <name>substrate</name>
    </ligand>
</feature>
<dbReference type="NCBIfam" id="NF010925">
    <property type="entry name" value="PRK14345.1"/>
    <property type="match status" value="1"/>
</dbReference>
<dbReference type="KEGG" id="acm:AciX9_0023"/>
<dbReference type="EMBL" id="CP002480">
    <property type="protein sequence ID" value="ADW67114.1"/>
    <property type="molecule type" value="Genomic_DNA"/>
</dbReference>
<accession>E8X454</accession>
<dbReference type="STRING" id="1198114.AciX9_0023"/>
<keyword evidence="3 5" id="KW-0012">Acyltransferase</keyword>
<evidence type="ECO:0000256" key="1">
    <source>
        <dbReference type="ARBA" id="ARBA00004821"/>
    </source>
</evidence>
<dbReference type="PANTHER" id="PTHR10993">
    <property type="entry name" value="OCTANOYLTRANSFERASE"/>
    <property type="match status" value="1"/>
</dbReference>
<dbReference type="InterPro" id="IPR000544">
    <property type="entry name" value="Octanoyltransferase"/>
</dbReference>
<dbReference type="InterPro" id="IPR045864">
    <property type="entry name" value="aa-tRNA-synth_II/BPL/LPL"/>
</dbReference>
<feature type="site" description="Lowers pKa of active site Cys" evidence="5">
    <location>
        <position position="152"/>
    </location>
</feature>
<dbReference type="Gene3D" id="3.30.930.10">
    <property type="entry name" value="Bira Bifunctional Protein, Domain 2"/>
    <property type="match status" value="1"/>
</dbReference>
<dbReference type="GO" id="GO:0016874">
    <property type="term" value="F:ligase activity"/>
    <property type="evidence" value="ECO:0007669"/>
    <property type="project" value="UniProtKB-KW"/>
</dbReference>
<dbReference type="NCBIfam" id="TIGR00214">
    <property type="entry name" value="lipB"/>
    <property type="match status" value="1"/>
</dbReference>
<dbReference type="Pfam" id="PF21948">
    <property type="entry name" value="LplA-B_cat"/>
    <property type="match status" value="1"/>
</dbReference>
<dbReference type="PROSITE" id="PS01313">
    <property type="entry name" value="LIPB"/>
    <property type="match status" value="1"/>
</dbReference>
<dbReference type="UniPathway" id="UPA00538">
    <property type="reaction ID" value="UER00592"/>
</dbReference>
<gene>
    <name evidence="5" type="primary">lipB</name>
    <name evidence="7" type="ordered locus">AciX9_0023</name>
</gene>
<dbReference type="eggNOG" id="COG0321">
    <property type="taxonomic scope" value="Bacteria"/>
</dbReference>
<comment type="function">
    <text evidence="4 5">Catalyzes the transfer of endogenously produced octanoic acid from octanoyl-acyl-carrier-protein onto the lipoyl domains of lipoate-dependent enzymes. Lipoyl-ACP can also act as a substrate although octanoyl-ACP is likely to be the physiological substrate.</text>
</comment>
<dbReference type="CDD" id="cd16444">
    <property type="entry name" value="LipB"/>
    <property type="match status" value="1"/>
</dbReference>
<keyword evidence="8" id="KW-1185">Reference proteome</keyword>
<evidence type="ECO:0000313" key="7">
    <source>
        <dbReference type="EMBL" id="ADW67114.1"/>
    </source>
</evidence>
<feature type="domain" description="BPL/LPL catalytic" evidence="6">
    <location>
        <begin position="30"/>
        <end position="227"/>
    </location>
</feature>
<evidence type="ECO:0000256" key="5">
    <source>
        <dbReference type="HAMAP-Rule" id="MF_00013"/>
    </source>
</evidence>
<keyword evidence="5" id="KW-0963">Cytoplasm</keyword>
<reference evidence="8" key="1">
    <citation type="submission" date="2011-01" db="EMBL/GenBank/DDBJ databases">
        <title>Complete sequence of chromosome of Acidobacterium sp. MP5ACTX9.</title>
        <authorList>
            <consortium name="US DOE Joint Genome Institute"/>
            <person name="Lucas S."/>
            <person name="Copeland A."/>
            <person name="Lapidus A."/>
            <person name="Cheng J.-F."/>
            <person name="Goodwin L."/>
            <person name="Pitluck S."/>
            <person name="Teshima H."/>
            <person name="Detter J.C."/>
            <person name="Han C."/>
            <person name="Tapia R."/>
            <person name="Land M."/>
            <person name="Hauser L."/>
            <person name="Kyrpides N."/>
            <person name="Ivanova N."/>
            <person name="Ovchinnikova G."/>
            <person name="Pagani I."/>
            <person name="Rawat S.R."/>
            <person name="Mannisto M."/>
            <person name="Haggblom M.M."/>
            <person name="Woyke T."/>
        </authorList>
    </citation>
    <scope>NUCLEOTIDE SEQUENCE [LARGE SCALE GENOMIC DNA]</scope>
    <source>
        <strain evidence="8">MP5ACTX9</strain>
    </source>
</reference>
<dbReference type="EC" id="2.3.1.181" evidence="5"/>